<organism evidence="2 3">
    <name type="scientific">Sphaerobolus stellatus (strain SS14)</name>
    <dbReference type="NCBI Taxonomy" id="990650"/>
    <lineage>
        <taxon>Eukaryota</taxon>
        <taxon>Fungi</taxon>
        <taxon>Dikarya</taxon>
        <taxon>Basidiomycota</taxon>
        <taxon>Agaricomycotina</taxon>
        <taxon>Agaricomycetes</taxon>
        <taxon>Phallomycetidae</taxon>
        <taxon>Geastrales</taxon>
        <taxon>Sphaerobolaceae</taxon>
        <taxon>Sphaerobolus</taxon>
    </lineage>
</organism>
<dbReference type="HOGENOM" id="CLU_1661925_0_0_1"/>
<dbReference type="EMBL" id="KN837146">
    <property type="protein sequence ID" value="KIJ40194.1"/>
    <property type="molecule type" value="Genomic_DNA"/>
</dbReference>
<evidence type="ECO:0000313" key="3">
    <source>
        <dbReference type="Proteomes" id="UP000054279"/>
    </source>
</evidence>
<accession>A0A0C9UZ84</accession>
<keyword evidence="3" id="KW-1185">Reference proteome</keyword>
<evidence type="ECO:0000313" key="2">
    <source>
        <dbReference type="EMBL" id="KIJ40194.1"/>
    </source>
</evidence>
<sequence length="159" mass="17172">MENVDGRKPTKLEMLTANSNIQAFISLASTAESKDTVPAYSVSAETSNAPLTIAFSDAPTSPFSKLELVASTANGKTDVTLHPTYEGTIFQTSSWISPQLVENRETEDPSGQGRHRSISQRSAGSVVDAKVWWGKAENKENWGKVEVATSLSQNIVTLQ</sequence>
<evidence type="ECO:0000256" key="1">
    <source>
        <dbReference type="SAM" id="MobiDB-lite"/>
    </source>
</evidence>
<dbReference type="OrthoDB" id="5570013at2759"/>
<dbReference type="AlphaFoldDB" id="A0A0C9UZ84"/>
<gene>
    <name evidence="2" type="ORF">M422DRAFT_257031</name>
</gene>
<protein>
    <submittedName>
        <fullName evidence="2">Unplaced genomic scaffold SPHSTscaffold_71, whole genome shotgun sequence</fullName>
    </submittedName>
</protein>
<dbReference type="Proteomes" id="UP000054279">
    <property type="component" value="Unassembled WGS sequence"/>
</dbReference>
<reference evidence="2 3" key="1">
    <citation type="submission" date="2014-06" db="EMBL/GenBank/DDBJ databases">
        <title>Evolutionary Origins and Diversification of the Mycorrhizal Mutualists.</title>
        <authorList>
            <consortium name="DOE Joint Genome Institute"/>
            <consortium name="Mycorrhizal Genomics Consortium"/>
            <person name="Kohler A."/>
            <person name="Kuo A."/>
            <person name="Nagy L.G."/>
            <person name="Floudas D."/>
            <person name="Copeland A."/>
            <person name="Barry K.W."/>
            <person name="Cichocki N."/>
            <person name="Veneault-Fourrey C."/>
            <person name="LaButti K."/>
            <person name="Lindquist E.A."/>
            <person name="Lipzen A."/>
            <person name="Lundell T."/>
            <person name="Morin E."/>
            <person name="Murat C."/>
            <person name="Riley R."/>
            <person name="Ohm R."/>
            <person name="Sun H."/>
            <person name="Tunlid A."/>
            <person name="Henrissat B."/>
            <person name="Grigoriev I.V."/>
            <person name="Hibbett D.S."/>
            <person name="Martin F."/>
        </authorList>
    </citation>
    <scope>NUCLEOTIDE SEQUENCE [LARGE SCALE GENOMIC DNA]</scope>
    <source>
        <strain evidence="2 3">SS14</strain>
    </source>
</reference>
<feature type="region of interest" description="Disordered" evidence="1">
    <location>
        <begin position="102"/>
        <end position="122"/>
    </location>
</feature>
<name>A0A0C9UZ84_SPHS4</name>
<proteinExistence type="predicted"/>